<feature type="compositionally biased region" description="Polar residues" evidence="2">
    <location>
        <begin position="15"/>
        <end position="27"/>
    </location>
</feature>
<proteinExistence type="predicted"/>
<dbReference type="EMBL" id="CP033970">
    <property type="protein sequence ID" value="AZG16410.1"/>
    <property type="molecule type" value="Genomic_DNA"/>
</dbReference>
<evidence type="ECO:0000256" key="2">
    <source>
        <dbReference type="SAM" id="MobiDB-lite"/>
    </source>
</evidence>
<dbReference type="RefSeq" id="WP_124686140.1">
    <property type="nucleotide sequence ID" value="NZ_CP033970.1"/>
</dbReference>
<feature type="region of interest" description="Disordered" evidence="2">
    <location>
        <begin position="15"/>
        <end position="78"/>
    </location>
</feature>
<protein>
    <recommendedName>
        <fullName evidence="5">Chemotaxis protein</fullName>
    </recommendedName>
</protein>
<evidence type="ECO:0000313" key="3">
    <source>
        <dbReference type="EMBL" id="AZG16410.1"/>
    </source>
</evidence>
<evidence type="ECO:0000313" key="4">
    <source>
        <dbReference type="Proteomes" id="UP000270411"/>
    </source>
</evidence>
<dbReference type="AlphaFoldDB" id="A0A3G8H8H7"/>
<reference evidence="4" key="1">
    <citation type="submission" date="2018-11" db="EMBL/GenBank/DDBJ databases">
        <title>FDA dAtabase for Regulatory Grade micrObial Sequences (FDA-ARGOS): Supporting development and validation of Infectious Disease Dx tests.</title>
        <authorList>
            <person name="Goldberg B."/>
            <person name="Campos J."/>
            <person name="Tallon L."/>
            <person name="Sadzewicz L."/>
            <person name="Zhao X."/>
            <person name="Vavikolanu K."/>
            <person name="Mehta A."/>
            <person name="Aluvathingal J."/>
            <person name="Nadendla S."/>
            <person name="Geyer C."/>
            <person name="Nandy P."/>
            <person name="Yan Y."/>
            <person name="Sichtig H."/>
        </authorList>
    </citation>
    <scope>NUCLEOTIDE SEQUENCE [LARGE SCALE GENOMIC DNA]</scope>
    <source>
        <strain evidence="4">FDAARGOS_614</strain>
    </source>
</reference>
<dbReference type="Proteomes" id="UP000270411">
    <property type="component" value="Chromosome 2"/>
</dbReference>
<sequence>MYFDVVTTVSPLATTELPSNAASSSPVAQDRPEATRPAENSFATKADGTPKSASDRITMSHGGRVLSKTEDKDATTRAIEDSKYPDAIKKLMIKIRDLQQQLRDKAAELQEAASDQKLPARQREMKVDAIRSAVGTLSSAIQAATATLNDTMTAMRLSSDDRKQIATMISAI</sequence>
<name>A0A3G8H8H7_9BURK</name>
<gene>
    <name evidence="3" type="ORF">EHF44_23775</name>
</gene>
<feature type="compositionally biased region" description="Basic and acidic residues" evidence="2">
    <location>
        <begin position="67"/>
        <end position="78"/>
    </location>
</feature>
<evidence type="ECO:0008006" key="5">
    <source>
        <dbReference type="Google" id="ProtNLM"/>
    </source>
</evidence>
<dbReference type="OrthoDB" id="9973793at2"/>
<organism evidence="3 4">
    <name type="scientific">Cupriavidus pauculus</name>
    <dbReference type="NCBI Taxonomy" id="82633"/>
    <lineage>
        <taxon>Bacteria</taxon>
        <taxon>Pseudomonadati</taxon>
        <taxon>Pseudomonadota</taxon>
        <taxon>Betaproteobacteria</taxon>
        <taxon>Burkholderiales</taxon>
        <taxon>Burkholderiaceae</taxon>
        <taxon>Cupriavidus</taxon>
    </lineage>
</organism>
<evidence type="ECO:0000256" key="1">
    <source>
        <dbReference type="SAM" id="Coils"/>
    </source>
</evidence>
<keyword evidence="1" id="KW-0175">Coiled coil</keyword>
<feature type="coiled-coil region" evidence="1">
    <location>
        <begin position="88"/>
        <end position="115"/>
    </location>
</feature>
<accession>A0A3G8H8H7</accession>
<dbReference type="KEGG" id="cpau:EHF44_23775"/>